<evidence type="ECO:0000313" key="2">
    <source>
        <dbReference type="EMBL" id="BBP45653.1"/>
    </source>
</evidence>
<evidence type="ECO:0000256" key="1">
    <source>
        <dbReference type="SAM" id="Phobius"/>
    </source>
</evidence>
<name>A0A6F8PU33_9GAMM</name>
<feature type="transmembrane region" description="Helical" evidence="1">
    <location>
        <begin position="35"/>
        <end position="53"/>
    </location>
</feature>
<gene>
    <name evidence="2" type="ORF">THMIRHAS_10260</name>
</gene>
<evidence type="ECO:0000313" key="3">
    <source>
        <dbReference type="Proteomes" id="UP000501726"/>
    </source>
</evidence>
<organism evidence="2 3">
    <name type="scientific">Thiosulfatimonas sediminis</name>
    <dbReference type="NCBI Taxonomy" id="2675054"/>
    <lineage>
        <taxon>Bacteria</taxon>
        <taxon>Pseudomonadati</taxon>
        <taxon>Pseudomonadota</taxon>
        <taxon>Gammaproteobacteria</taxon>
        <taxon>Thiotrichales</taxon>
        <taxon>Piscirickettsiaceae</taxon>
        <taxon>Thiosulfatimonas</taxon>
    </lineage>
</organism>
<keyword evidence="1" id="KW-1133">Transmembrane helix</keyword>
<keyword evidence="1" id="KW-0812">Transmembrane</keyword>
<accession>A0A6F8PU33</accession>
<reference evidence="3" key="1">
    <citation type="submission" date="2019-11" db="EMBL/GenBank/DDBJ databases">
        <title>Isolation and characterization of two novel species in the genus Thiomicrorhabdus.</title>
        <authorList>
            <person name="Mochizuki J."/>
            <person name="Kojima H."/>
            <person name="Fukui M."/>
        </authorList>
    </citation>
    <scope>NUCLEOTIDE SEQUENCE [LARGE SCALE GENOMIC DNA]</scope>
    <source>
        <strain evidence="3">aks77</strain>
    </source>
</reference>
<dbReference type="Proteomes" id="UP000501726">
    <property type="component" value="Chromosome"/>
</dbReference>
<dbReference type="RefSeq" id="WP_173271535.1">
    <property type="nucleotide sequence ID" value="NZ_AP021889.1"/>
</dbReference>
<dbReference type="AlphaFoldDB" id="A0A6F8PU33"/>
<keyword evidence="3" id="KW-1185">Reference proteome</keyword>
<dbReference type="EMBL" id="AP021889">
    <property type="protein sequence ID" value="BBP45653.1"/>
    <property type="molecule type" value="Genomic_DNA"/>
</dbReference>
<protein>
    <submittedName>
        <fullName evidence="2">Uncharacterized protein</fullName>
    </submittedName>
</protein>
<proteinExistence type="predicted"/>
<dbReference type="KEGG" id="tse:THMIRHAS_10260"/>
<keyword evidence="1" id="KW-0472">Membrane</keyword>
<sequence length="80" mass="9204">MLCYQNHHADARLIKQSQSPETQHTTRSILNTIRFYRYFLLFLAGFLSSPLQATPVNINLATSYEIAESLHLPQKVAERV</sequence>